<evidence type="ECO:0000313" key="8">
    <source>
        <dbReference type="Proteomes" id="UP000620075"/>
    </source>
</evidence>
<keyword evidence="2" id="KW-1003">Cell membrane</keyword>
<reference evidence="7 8" key="1">
    <citation type="submission" date="2020-10" db="EMBL/GenBank/DDBJ databases">
        <title>Ca. Dormibacterota MAGs.</title>
        <authorList>
            <person name="Montgomery K."/>
        </authorList>
    </citation>
    <scope>NUCLEOTIDE SEQUENCE [LARGE SCALE GENOMIC DNA]</scope>
    <source>
        <strain evidence="7">SC8811_S16_3</strain>
    </source>
</reference>
<evidence type="ECO:0000256" key="4">
    <source>
        <dbReference type="ARBA" id="ARBA00022989"/>
    </source>
</evidence>
<keyword evidence="5 6" id="KW-0472">Membrane</keyword>
<feature type="transmembrane region" description="Helical" evidence="6">
    <location>
        <begin position="252"/>
        <end position="271"/>
    </location>
</feature>
<organism evidence="7 8">
    <name type="scientific">Candidatus Dormiibacter inghamiae</name>
    <dbReference type="NCBI Taxonomy" id="3127013"/>
    <lineage>
        <taxon>Bacteria</taxon>
        <taxon>Bacillati</taxon>
        <taxon>Candidatus Dormiibacterota</taxon>
        <taxon>Candidatus Dormibacteria</taxon>
        <taxon>Candidatus Dormibacterales</taxon>
        <taxon>Candidatus Dormibacteraceae</taxon>
        <taxon>Candidatus Dormiibacter</taxon>
    </lineage>
</organism>
<evidence type="ECO:0000256" key="5">
    <source>
        <dbReference type="ARBA" id="ARBA00023136"/>
    </source>
</evidence>
<evidence type="ECO:0000256" key="2">
    <source>
        <dbReference type="ARBA" id="ARBA00022475"/>
    </source>
</evidence>
<accession>A0A934NCK6</accession>
<keyword evidence="4 6" id="KW-1133">Transmembrane helix</keyword>
<dbReference type="InterPro" id="IPR001851">
    <property type="entry name" value="ABC_transp_permease"/>
</dbReference>
<feature type="transmembrane region" description="Helical" evidence="6">
    <location>
        <begin position="13"/>
        <end position="35"/>
    </location>
</feature>
<name>A0A934NCK6_9BACT</name>
<dbReference type="EMBL" id="JAEKNQ010000016">
    <property type="protein sequence ID" value="MBJ7602178.1"/>
    <property type="molecule type" value="Genomic_DNA"/>
</dbReference>
<dbReference type="Proteomes" id="UP000620075">
    <property type="component" value="Unassembled WGS sequence"/>
</dbReference>
<feature type="transmembrane region" description="Helical" evidence="6">
    <location>
        <begin position="154"/>
        <end position="177"/>
    </location>
</feature>
<dbReference type="GO" id="GO:0022857">
    <property type="term" value="F:transmembrane transporter activity"/>
    <property type="evidence" value="ECO:0007669"/>
    <property type="project" value="InterPro"/>
</dbReference>
<evidence type="ECO:0000256" key="6">
    <source>
        <dbReference type="SAM" id="Phobius"/>
    </source>
</evidence>
<feature type="transmembrane region" description="Helical" evidence="6">
    <location>
        <begin position="102"/>
        <end position="120"/>
    </location>
</feature>
<dbReference type="PANTHER" id="PTHR43370:SF1">
    <property type="entry name" value="GUANOSINE ABC TRANSPORTER PERMEASE PROTEIN NUPQ"/>
    <property type="match status" value="1"/>
</dbReference>
<dbReference type="AlphaFoldDB" id="A0A934NCK6"/>
<dbReference type="RefSeq" id="WP_338176578.1">
    <property type="nucleotide sequence ID" value="NZ_JAEKNQ010000016.1"/>
</dbReference>
<feature type="transmembrane region" description="Helical" evidence="6">
    <location>
        <begin position="226"/>
        <end position="245"/>
    </location>
</feature>
<feature type="transmembrane region" description="Helical" evidence="6">
    <location>
        <begin position="42"/>
        <end position="62"/>
    </location>
</feature>
<dbReference type="Pfam" id="PF02653">
    <property type="entry name" value="BPD_transp_2"/>
    <property type="match status" value="1"/>
</dbReference>
<feature type="transmembrane region" description="Helical" evidence="6">
    <location>
        <begin position="198"/>
        <end position="220"/>
    </location>
</feature>
<evidence type="ECO:0000313" key="7">
    <source>
        <dbReference type="EMBL" id="MBJ7602178.1"/>
    </source>
</evidence>
<sequence length="313" mass="32496">MDAFLHVLQRGDLVNLAAATLVASTPLVLAALGGLMCERSGVVNIALEGIMLTSAFVGYAVAFNTHNLTLGVLAAVLAGMAIAGLHAVLSIAFVVDQIVSGTVINILAVGITGVFYRAYIQQAEVRGPGVLPVWKLPGLGDIPIVGPIFFQQAFVTYAALALIVVVHLVLFRTVWGLRTRASGEHPRAAETAGINVYLVRYVNVIASGALAGLGGCYFSLQQVGNFLPGMTGGQGFIALAAMIFGRWTPLGSFLASLLFAGAGALAGRLQIYGVHIPYQVLGMLPYVLTIVVVAGAVGRAVAPAAVGKPYRRS</sequence>
<dbReference type="CDD" id="cd06580">
    <property type="entry name" value="TM_PBP1_transp_TpRbsC_like"/>
    <property type="match status" value="1"/>
</dbReference>
<dbReference type="GO" id="GO:0005886">
    <property type="term" value="C:plasma membrane"/>
    <property type="evidence" value="ECO:0007669"/>
    <property type="project" value="UniProtKB-SubCell"/>
</dbReference>
<proteinExistence type="predicted"/>
<gene>
    <name evidence="7" type="ORF">JF888_03130</name>
</gene>
<evidence type="ECO:0000256" key="1">
    <source>
        <dbReference type="ARBA" id="ARBA00004651"/>
    </source>
</evidence>
<keyword evidence="3 6" id="KW-0812">Transmembrane</keyword>
<protein>
    <submittedName>
        <fullName evidence="7">ABC transporter permease</fullName>
    </submittedName>
</protein>
<evidence type="ECO:0000256" key="3">
    <source>
        <dbReference type="ARBA" id="ARBA00022692"/>
    </source>
</evidence>
<comment type="caution">
    <text evidence="7">The sequence shown here is derived from an EMBL/GenBank/DDBJ whole genome shotgun (WGS) entry which is preliminary data.</text>
</comment>
<dbReference type="PANTHER" id="PTHR43370">
    <property type="entry name" value="SUGAR ABC TRANSPORTER INTEGRAL MEMBRANE PROTEIN-RELATED"/>
    <property type="match status" value="1"/>
</dbReference>
<feature type="transmembrane region" description="Helical" evidence="6">
    <location>
        <begin position="68"/>
        <end position="95"/>
    </location>
</feature>
<comment type="subcellular location">
    <subcellularLocation>
        <location evidence="1">Cell membrane</location>
        <topology evidence="1">Multi-pass membrane protein</topology>
    </subcellularLocation>
</comment>
<feature type="transmembrane region" description="Helical" evidence="6">
    <location>
        <begin position="283"/>
        <end position="302"/>
    </location>
</feature>